<dbReference type="InterPro" id="IPR003439">
    <property type="entry name" value="ABC_transporter-like_ATP-bd"/>
</dbReference>
<dbReference type="PROSITE" id="PS00211">
    <property type="entry name" value="ABC_TRANSPORTER_1"/>
    <property type="match status" value="1"/>
</dbReference>
<dbReference type="GO" id="GO:0005524">
    <property type="term" value="F:ATP binding"/>
    <property type="evidence" value="ECO:0007669"/>
    <property type="project" value="UniProtKB-KW"/>
</dbReference>
<dbReference type="SMART" id="SM00382">
    <property type="entry name" value="AAA"/>
    <property type="match status" value="1"/>
</dbReference>
<dbReference type="Proteomes" id="UP001596289">
    <property type="component" value="Unassembled WGS sequence"/>
</dbReference>
<evidence type="ECO:0000256" key="1">
    <source>
        <dbReference type="ARBA" id="ARBA00022741"/>
    </source>
</evidence>
<dbReference type="PANTHER" id="PTHR43514">
    <property type="entry name" value="ABC TRANSPORTER I FAMILY MEMBER 10"/>
    <property type="match status" value="1"/>
</dbReference>
<dbReference type="Gene3D" id="3.40.50.300">
    <property type="entry name" value="P-loop containing nucleotide triphosphate hydrolases"/>
    <property type="match status" value="1"/>
</dbReference>
<organism evidence="4 5">
    <name type="scientific">Loigolactobacillus jiayinensis</name>
    <dbReference type="NCBI Taxonomy" id="2486016"/>
    <lineage>
        <taxon>Bacteria</taxon>
        <taxon>Bacillati</taxon>
        <taxon>Bacillota</taxon>
        <taxon>Bacilli</taxon>
        <taxon>Lactobacillales</taxon>
        <taxon>Lactobacillaceae</taxon>
        <taxon>Loigolactobacillus</taxon>
    </lineage>
</organism>
<sequence length="211" mass="23884">MTLAIAIHKQMNARQLNFTATLTEQIYGLMGPSGVGKTTLLRIIAGLTTAETGRITCQEQVWFDAAQKINLPPKTRRLGFMFQDLALFPHLTAQANIEFYRRLKAQPRQVDTEFEQQLITELELEAYLTRPVTQLSGGQRQRVALCRALISRPQLLLLDEPFTGLDDQLRQRAIDLTKNVLAKTPGTQVIIVSHRRDEITAFTDNILALER</sequence>
<proteinExistence type="predicted"/>
<name>A0ABW1RCW9_9LACO</name>
<gene>
    <name evidence="4" type="ORF">ACFQGP_02640</name>
</gene>
<reference evidence="5" key="1">
    <citation type="journal article" date="2019" name="Int. J. Syst. Evol. Microbiol.">
        <title>The Global Catalogue of Microorganisms (GCM) 10K type strain sequencing project: providing services to taxonomists for standard genome sequencing and annotation.</title>
        <authorList>
            <consortium name="The Broad Institute Genomics Platform"/>
            <consortium name="The Broad Institute Genome Sequencing Center for Infectious Disease"/>
            <person name="Wu L."/>
            <person name="Ma J."/>
        </authorList>
    </citation>
    <scope>NUCLEOTIDE SEQUENCE [LARGE SCALE GENOMIC DNA]</scope>
    <source>
        <strain evidence="5">CCM 8904</strain>
    </source>
</reference>
<keyword evidence="5" id="KW-1185">Reference proteome</keyword>
<comment type="caution">
    <text evidence="4">The sequence shown here is derived from an EMBL/GenBank/DDBJ whole genome shotgun (WGS) entry which is preliminary data.</text>
</comment>
<dbReference type="RefSeq" id="WP_125551249.1">
    <property type="nucleotide sequence ID" value="NZ_JBHSSL010000018.1"/>
</dbReference>
<keyword evidence="2 4" id="KW-0067">ATP-binding</keyword>
<evidence type="ECO:0000256" key="2">
    <source>
        <dbReference type="ARBA" id="ARBA00022840"/>
    </source>
</evidence>
<keyword evidence="1" id="KW-0547">Nucleotide-binding</keyword>
<dbReference type="InterPro" id="IPR017871">
    <property type="entry name" value="ABC_transporter-like_CS"/>
</dbReference>
<evidence type="ECO:0000259" key="3">
    <source>
        <dbReference type="PROSITE" id="PS50893"/>
    </source>
</evidence>
<dbReference type="PROSITE" id="PS50893">
    <property type="entry name" value="ABC_TRANSPORTER_2"/>
    <property type="match status" value="1"/>
</dbReference>
<feature type="domain" description="ABC transporter" evidence="3">
    <location>
        <begin position="2"/>
        <end position="211"/>
    </location>
</feature>
<dbReference type="PANTHER" id="PTHR43514:SF4">
    <property type="entry name" value="ABC TRANSPORTER I FAMILY MEMBER 10"/>
    <property type="match status" value="1"/>
</dbReference>
<evidence type="ECO:0000313" key="5">
    <source>
        <dbReference type="Proteomes" id="UP001596289"/>
    </source>
</evidence>
<dbReference type="SUPFAM" id="SSF52540">
    <property type="entry name" value="P-loop containing nucleoside triphosphate hydrolases"/>
    <property type="match status" value="1"/>
</dbReference>
<dbReference type="Pfam" id="PF00005">
    <property type="entry name" value="ABC_tran"/>
    <property type="match status" value="1"/>
</dbReference>
<dbReference type="InterPro" id="IPR027417">
    <property type="entry name" value="P-loop_NTPase"/>
</dbReference>
<evidence type="ECO:0000313" key="4">
    <source>
        <dbReference type="EMBL" id="MFC6169474.1"/>
    </source>
</evidence>
<dbReference type="InterPro" id="IPR003593">
    <property type="entry name" value="AAA+_ATPase"/>
</dbReference>
<accession>A0ABW1RCW9</accession>
<dbReference type="InterPro" id="IPR050334">
    <property type="entry name" value="Molybdenum_import_ModC"/>
</dbReference>
<dbReference type="EMBL" id="JBHSSL010000018">
    <property type="protein sequence ID" value="MFC6169474.1"/>
    <property type="molecule type" value="Genomic_DNA"/>
</dbReference>
<protein>
    <submittedName>
        <fullName evidence="4">ATP-binding cassette domain-containing protein</fullName>
    </submittedName>
</protein>